<feature type="compositionally biased region" description="Polar residues" evidence="2">
    <location>
        <begin position="7"/>
        <end position="21"/>
    </location>
</feature>
<dbReference type="InterPro" id="IPR024203">
    <property type="entry name" value="Deoxy-glucuronate_isom_IolB"/>
</dbReference>
<evidence type="ECO:0000256" key="2">
    <source>
        <dbReference type="SAM" id="MobiDB-lite"/>
    </source>
</evidence>
<comment type="caution">
    <text evidence="3">The sequence shown here is derived from an EMBL/GenBank/DDBJ whole genome shotgun (WGS) entry which is preliminary data.</text>
</comment>
<dbReference type="AlphaFoldDB" id="A0A7G2IZC2"/>
<dbReference type="EC" id="5.3.1.-" evidence="3"/>
<dbReference type="GO" id="GO:0008880">
    <property type="term" value="F:glucuronate isomerase activity"/>
    <property type="evidence" value="ECO:0007669"/>
    <property type="project" value="InterPro"/>
</dbReference>
<sequence>MSRLLSRWQQPDAQGRTQSVTPESAGWEYVGFKAYEMEEGQQLTLPAVSEERCLVLVAGRATVTTPGATFTDIGERMSPFERIKPWAVYVTAGETIQVQAVTRLELAVCAAPGKGTHPTRLIAPKDIDGEARGKGHNQRYVHNIFTGR</sequence>
<name>A0A7G2IZC2_CITFR</name>
<evidence type="ECO:0000313" key="4">
    <source>
        <dbReference type="Proteomes" id="UP000019194"/>
    </source>
</evidence>
<dbReference type="Gene3D" id="2.60.120.10">
    <property type="entry name" value="Jelly Rolls"/>
    <property type="match status" value="1"/>
</dbReference>
<evidence type="ECO:0000256" key="1">
    <source>
        <dbReference type="ARBA" id="ARBA00023235"/>
    </source>
</evidence>
<protein>
    <submittedName>
        <fullName evidence="3">5-deoxy-glucuronate isomerase</fullName>
        <ecNumber evidence="3">5.3.1.-</ecNumber>
    </submittedName>
</protein>
<dbReference type="Pfam" id="PF04962">
    <property type="entry name" value="KduI"/>
    <property type="match status" value="1"/>
</dbReference>
<dbReference type="PANTHER" id="PTHR39193:SF1">
    <property type="entry name" value="5-DEOXY-GLUCURONATE ISOMERASE"/>
    <property type="match status" value="1"/>
</dbReference>
<keyword evidence="1 3" id="KW-0413">Isomerase</keyword>
<dbReference type="InterPro" id="IPR021120">
    <property type="entry name" value="KduI/IolB_isomerase"/>
</dbReference>
<dbReference type="Proteomes" id="UP000019194">
    <property type="component" value="Unassembled WGS sequence"/>
</dbReference>
<reference evidence="3 4" key="1">
    <citation type="submission" date="2013-10" db="EMBL/GenBank/DDBJ databases">
        <title>Antibiotic resistance diversity of beta-lactamase producers in the General Hospital Vienna.</title>
        <authorList>
            <person name="Barisic I."/>
            <person name="Mitteregger D."/>
            <person name="Hirschl A.M."/>
            <person name="Noehammer C."/>
            <person name="Wiesinger-Mayr H."/>
        </authorList>
    </citation>
    <scope>NUCLEOTIDE SEQUENCE [LARGE SCALE GENOMIC DNA]</scope>
    <source>
        <strain evidence="3 4">ISC11</strain>
    </source>
</reference>
<accession>A0A7G2IZC2</accession>
<dbReference type="SUPFAM" id="SSF51182">
    <property type="entry name" value="RmlC-like cupins"/>
    <property type="match status" value="1"/>
</dbReference>
<dbReference type="GO" id="GO:0019310">
    <property type="term" value="P:inositol catabolic process"/>
    <property type="evidence" value="ECO:0007669"/>
    <property type="project" value="InterPro"/>
</dbReference>
<proteinExistence type="predicted"/>
<dbReference type="PANTHER" id="PTHR39193">
    <property type="entry name" value="5-DEOXY-GLUCURONATE ISOMERASE"/>
    <property type="match status" value="1"/>
</dbReference>
<dbReference type="InterPro" id="IPR011051">
    <property type="entry name" value="RmlC_Cupin_sf"/>
</dbReference>
<dbReference type="InterPro" id="IPR014710">
    <property type="entry name" value="RmlC-like_jellyroll"/>
</dbReference>
<organism evidence="3 4">
    <name type="scientific">Citrobacter freundii</name>
    <dbReference type="NCBI Taxonomy" id="546"/>
    <lineage>
        <taxon>Bacteria</taxon>
        <taxon>Pseudomonadati</taxon>
        <taxon>Pseudomonadota</taxon>
        <taxon>Gammaproteobacteria</taxon>
        <taxon>Enterobacterales</taxon>
        <taxon>Enterobacteriaceae</taxon>
        <taxon>Citrobacter</taxon>
        <taxon>Citrobacter freundii complex</taxon>
    </lineage>
</organism>
<evidence type="ECO:0000313" key="3">
    <source>
        <dbReference type="EMBL" id="CDL41992.1"/>
    </source>
</evidence>
<feature type="region of interest" description="Disordered" evidence="2">
    <location>
        <begin position="1"/>
        <end position="21"/>
    </location>
</feature>
<dbReference type="EMBL" id="CBWP010000095">
    <property type="protein sequence ID" value="CDL41992.1"/>
    <property type="molecule type" value="Genomic_DNA"/>
</dbReference>